<dbReference type="SUPFAM" id="SSF53474">
    <property type="entry name" value="alpha/beta-Hydrolases"/>
    <property type="match status" value="1"/>
</dbReference>
<dbReference type="InterPro" id="IPR022742">
    <property type="entry name" value="Hydrolase_4"/>
</dbReference>
<dbReference type="GO" id="GO:0016787">
    <property type="term" value="F:hydrolase activity"/>
    <property type="evidence" value="ECO:0007669"/>
    <property type="project" value="UniProtKB-KW"/>
</dbReference>
<dbReference type="RefSeq" id="WP_113290765.1">
    <property type="nucleotide sequence ID" value="NZ_QNTQ01000024.1"/>
</dbReference>
<evidence type="ECO:0000259" key="1">
    <source>
        <dbReference type="Pfam" id="PF12146"/>
    </source>
</evidence>
<dbReference type="OrthoDB" id="5416147at2"/>
<accession>A0A365U4D2</accession>
<feature type="domain" description="Serine aminopeptidase S33" evidence="1">
    <location>
        <begin position="82"/>
        <end position="286"/>
    </location>
</feature>
<organism evidence="2 3">
    <name type="scientific">Rhodosalinus halophilus</name>
    <dbReference type="NCBI Taxonomy" id="2259333"/>
    <lineage>
        <taxon>Bacteria</taxon>
        <taxon>Pseudomonadati</taxon>
        <taxon>Pseudomonadota</taxon>
        <taxon>Alphaproteobacteria</taxon>
        <taxon>Rhodobacterales</taxon>
        <taxon>Paracoccaceae</taxon>
        <taxon>Rhodosalinus</taxon>
    </lineage>
</organism>
<sequence length="329" mass="34940">MMRLARGMLWALALLVLGAVALWFLGPREAVPARATFDPARFGGDLDAYFAAQEARFDDITPGVEKRVVWAGAHGATTPLSILYVHGFSATSEEIRPVPDRVAERLGANLVYTRLTGHGRDGPAMAEAEAADWMEDIAEGLAAARAAGGRVVVMATSTGASLATLALADPAMSRDVAAAVLISPNFGVNNALAPILTWPAARVWLPWVAGETRGFEPVNARQARYWTTRYPVEAVVPMAATVKAARRLDHARIGVPALFWFSEADAVVRAEATRAVADGWGAETRLREVTPGPGDDPAAHVLAGDILSPGLTEAAVDEMTAWLRARTDG</sequence>
<dbReference type="Gene3D" id="3.40.50.1820">
    <property type="entry name" value="alpha/beta hydrolase"/>
    <property type="match status" value="1"/>
</dbReference>
<dbReference type="Pfam" id="PF12146">
    <property type="entry name" value="Hydrolase_4"/>
    <property type="match status" value="1"/>
</dbReference>
<evidence type="ECO:0000313" key="2">
    <source>
        <dbReference type="EMBL" id="RBI82964.1"/>
    </source>
</evidence>
<keyword evidence="3" id="KW-1185">Reference proteome</keyword>
<dbReference type="InterPro" id="IPR029058">
    <property type="entry name" value="AB_hydrolase_fold"/>
</dbReference>
<dbReference type="EMBL" id="QNTQ01000024">
    <property type="protein sequence ID" value="RBI82964.1"/>
    <property type="molecule type" value="Genomic_DNA"/>
</dbReference>
<evidence type="ECO:0000313" key="3">
    <source>
        <dbReference type="Proteomes" id="UP000253370"/>
    </source>
</evidence>
<gene>
    <name evidence="2" type="ORF">DRV85_17505</name>
</gene>
<keyword evidence="2" id="KW-0378">Hydrolase</keyword>
<reference evidence="2 3" key="1">
    <citation type="submission" date="2018-07" db="EMBL/GenBank/DDBJ databases">
        <title>Rhodosalinus sp. strain E84T genomic sequence and assembly.</title>
        <authorList>
            <person name="Liu Z.-W."/>
            <person name="Lu D.-C."/>
        </authorList>
    </citation>
    <scope>NUCLEOTIDE SEQUENCE [LARGE SCALE GENOMIC DNA]</scope>
    <source>
        <strain evidence="2 3">E84</strain>
    </source>
</reference>
<dbReference type="Proteomes" id="UP000253370">
    <property type="component" value="Unassembled WGS sequence"/>
</dbReference>
<proteinExistence type="predicted"/>
<dbReference type="AlphaFoldDB" id="A0A365U4D2"/>
<name>A0A365U4D2_9RHOB</name>
<comment type="caution">
    <text evidence="2">The sequence shown here is derived from an EMBL/GenBank/DDBJ whole genome shotgun (WGS) entry which is preliminary data.</text>
</comment>
<protein>
    <submittedName>
        <fullName evidence="2">Alpha/beta hydrolase</fullName>
    </submittedName>
</protein>